<evidence type="ECO:0000256" key="7">
    <source>
        <dbReference type="ARBA" id="ARBA00023136"/>
    </source>
</evidence>
<dbReference type="InterPro" id="IPR002126">
    <property type="entry name" value="Cadherin-like_dom"/>
</dbReference>
<dbReference type="SUPFAM" id="SSF49313">
    <property type="entry name" value="Cadherin-like"/>
    <property type="match status" value="1"/>
</dbReference>
<dbReference type="STRING" id="34508.A0A4U8UYW4"/>
<keyword evidence="2" id="KW-0812">Transmembrane</keyword>
<evidence type="ECO:0000256" key="5">
    <source>
        <dbReference type="ARBA" id="ARBA00022837"/>
    </source>
</evidence>
<dbReference type="InterPro" id="IPR015919">
    <property type="entry name" value="Cadherin-like_sf"/>
</dbReference>
<keyword evidence="7" id="KW-0472">Membrane</keyword>
<gene>
    <name evidence="10" type="ORF">L596_005075</name>
</gene>
<keyword evidence="11" id="KW-1185">Reference proteome</keyword>
<dbReference type="PANTHER" id="PTHR24026:SF51">
    <property type="entry name" value="PROTOCADHERIN-LIKE WING POLARITY PROTEIN STAN"/>
    <property type="match status" value="1"/>
</dbReference>
<evidence type="ECO:0000256" key="2">
    <source>
        <dbReference type="ARBA" id="ARBA00022692"/>
    </source>
</evidence>
<dbReference type="Pfam" id="PF00028">
    <property type="entry name" value="Cadherin"/>
    <property type="match status" value="1"/>
</dbReference>
<dbReference type="EMBL" id="AZBU02000001">
    <property type="protein sequence ID" value="TMS38324.1"/>
    <property type="molecule type" value="Genomic_DNA"/>
</dbReference>
<accession>A0A4U8UYW4</accession>
<dbReference type="PRINTS" id="PR00205">
    <property type="entry name" value="CADHERIN"/>
</dbReference>
<dbReference type="PROSITE" id="PS50268">
    <property type="entry name" value="CADHERIN_2"/>
    <property type="match status" value="1"/>
</dbReference>
<evidence type="ECO:0000313" key="11">
    <source>
        <dbReference type="Proteomes" id="UP000298663"/>
    </source>
</evidence>
<keyword evidence="4" id="KW-0677">Repeat</keyword>
<name>A0A4U8UYW4_STECR</name>
<evidence type="ECO:0000256" key="6">
    <source>
        <dbReference type="ARBA" id="ARBA00022989"/>
    </source>
</evidence>
<keyword evidence="3" id="KW-0732">Signal</keyword>
<evidence type="ECO:0000313" key="10">
    <source>
        <dbReference type="EMBL" id="TMS38324.1"/>
    </source>
</evidence>
<dbReference type="GO" id="GO:0016020">
    <property type="term" value="C:membrane"/>
    <property type="evidence" value="ECO:0007669"/>
    <property type="project" value="UniProtKB-SubCell"/>
</dbReference>
<comment type="subcellular location">
    <subcellularLocation>
        <location evidence="1">Membrane</location>
        <topology evidence="1">Single-pass membrane protein</topology>
    </subcellularLocation>
</comment>
<feature type="domain" description="Cadherin" evidence="9">
    <location>
        <begin position="28"/>
        <end position="101"/>
    </location>
</feature>
<dbReference type="GO" id="GO:0007156">
    <property type="term" value="P:homophilic cell adhesion via plasma membrane adhesion molecules"/>
    <property type="evidence" value="ECO:0007669"/>
    <property type="project" value="InterPro"/>
</dbReference>
<reference evidence="10 11" key="1">
    <citation type="journal article" date="2015" name="Genome Biol.">
        <title>Comparative genomics of Steinernema reveals deeply conserved gene regulatory networks.</title>
        <authorList>
            <person name="Dillman A.R."/>
            <person name="Macchietto M."/>
            <person name="Porter C.F."/>
            <person name="Rogers A."/>
            <person name="Williams B."/>
            <person name="Antoshechkin I."/>
            <person name="Lee M.M."/>
            <person name="Goodwin Z."/>
            <person name="Lu X."/>
            <person name="Lewis E.E."/>
            <person name="Goodrich-Blair H."/>
            <person name="Stock S.P."/>
            <person name="Adams B.J."/>
            <person name="Sternberg P.W."/>
            <person name="Mortazavi A."/>
        </authorList>
    </citation>
    <scope>NUCLEOTIDE SEQUENCE [LARGE SCALE GENOMIC DNA]</scope>
    <source>
        <strain evidence="10 11">ALL</strain>
    </source>
</reference>
<protein>
    <recommendedName>
        <fullName evidence="9">Cadherin domain-containing protein</fullName>
    </recommendedName>
</protein>
<reference evidence="10 11" key="2">
    <citation type="journal article" date="2019" name="G3 (Bethesda)">
        <title>Hybrid Assembly of the Genome of the Entomopathogenic Nematode Steinernema carpocapsae Identifies the X-Chromosome.</title>
        <authorList>
            <person name="Serra L."/>
            <person name="Macchietto M."/>
            <person name="Macias-Munoz A."/>
            <person name="McGill C.J."/>
            <person name="Rodriguez I.M."/>
            <person name="Rodriguez B."/>
            <person name="Murad R."/>
            <person name="Mortazavi A."/>
        </authorList>
    </citation>
    <scope>NUCLEOTIDE SEQUENCE [LARGE SCALE GENOMIC DNA]</scope>
    <source>
        <strain evidence="10 11">ALL</strain>
    </source>
</reference>
<dbReference type="AlphaFoldDB" id="A0A4U8UYW4"/>
<sequence>MSLLGRTQGTKGPRRLIRHENDNAPVFTSLNYTVSVSEDIPVGTSFLQVTASDEDIGNNAIVDYFFEEEDEFVKMDLFRIDRSSGTIRVNSKLDRETAPRWVHYAKLLSQSHSKVQFDFWSVCKNILLYIRRRVWRKRHKNRTKSSSSKS</sequence>
<keyword evidence="6" id="KW-1133">Transmembrane helix</keyword>
<dbReference type="Proteomes" id="UP000298663">
    <property type="component" value="Unassembled WGS sequence"/>
</dbReference>
<keyword evidence="5 8" id="KW-0106">Calcium</keyword>
<dbReference type="FunFam" id="2.60.40.60:FF:000033">
    <property type="entry name" value="FAT atypical cadherin 1"/>
    <property type="match status" value="1"/>
</dbReference>
<organism evidence="10 11">
    <name type="scientific">Steinernema carpocapsae</name>
    <name type="common">Entomopathogenic nematode</name>
    <dbReference type="NCBI Taxonomy" id="34508"/>
    <lineage>
        <taxon>Eukaryota</taxon>
        <taxon>Metazoa</taxon>
        <taxon>Ecdysozoa</taxon>
        <taxon>Nematoda</taxon>
        <taxon>Chromadorea</taxon>
        <taxon>Rhabditida</taxon>
        <taxon>Tylenchina</taxon>
        <taxon>Panagrolaimomorpha</taxon>
        <taxon>Strongyloidoidea</taxon>
        <taxon>Steinernematidae</taxon>
        <taxon>Steinernema</taxon>
    </lineage>
</organism>
<comment type="caution">
    <text evidence="10">The sequence shown here is derived from an EMBL/GenBank/DDBJ whole genome shotgun (WGS) entry which is preliminary data.</text>
</comment>
<proteinExistence type="predicted"/>
<dbReference type="Gene3D" id="2.60.40.60">
    <property type="entry name" value="Cadherins"/>
    <property type="match status" value="1"/>
</dbReference>
<dbReference type="CDD" id="cd11304">
    <property type="entry name" value="Cadherin_repeat"/>
    <property type="match status" value="1"/>
</dbReference>
<evidence type="ECO:0000256" key="1">
    <source>
        <dbReference type="ARBA" id="ARBA00004167"/>
    </source>
</evidence>
<evidence type="ECO:0000256" key="3">
    <source>
        <dbReference type="ARBA" id="ARBA00022729"/>
    </source>
</evidence>
<evidence type="ECO:0000259" key="9">
    <source>
        <dbReference type="PROSITE" id="PS50268"/>
    </source>
</evidence>
<evidence type="ECO:0000256" key="4">
    <source>
        <dbReference type="ARBA" id="ARBA00022737"/>
    </source>
</evidence>
<dbReference type="PANTHER" id="PTHR24026">
    <property type="entry name" value="FAT ATYPICAL CADHERIN-RELATED"/>
    <property type="match status" value="1"/>
</dbReference>
<evidence type="ECO:0000256" key="8">
    <source>
        <dbReference type="PROSITE-ProRule" id="PRU00043"/>
    </source>
</evidence>
<dbReference type="GO" id="GO:0005509">
    <property type="term" value="F:calcium ion binding"/>
    <property type="evidence" value="ECO:0007669"/>
    <property type="project" value="UniProtKB-UniRule"/>
</dbReference>